<evidence type="ECO:0000313" key="2">
    <source>
        <dbReference type="Proteomes" id="UP001157418"/>
    </source>
</evidence>
<dbReference type="PANTHER" id="PTHR31865">
    <property type="entry name" value="OSJNBA0071G03.3 PROTEIN"/>
    <property type="match status" value="1"/>
</dbReference>
<dbReference type="PANTHER" id="PTHR31865:SF3">
    <property type="entry name" value="PHOSPHODIESTERASE EPSILON-1, PUTATIVE (DUF1685)-RELATED"/>
    <property type="match status" value="1"/>
</dbReference>
<reference evidence="1 2" key="1">
    <citation type="submission" date="2022-01" db="EMBL/GenBank/DDBJ databases">
        <authorList>
            <person name="Xiong W."/>
            <person name="Schranz E."/>
        </authorList>
    </citation>
    <scope>NUCLEOTIDE SEQUENCE [LARGE SCALE GENOMIC DNA]</scope>
</reference>
<name>A0AAU9LNX2_9ASTR</name>
<dbReference type="Proteomes" id="UP001157418">
    <property type="component" value="Unassembled WGS sequence"/>
</dbReference>
<dbReference type="InterPro" id="IPR012881">
    <property type="entry name" value="DUF1685"/>
</dbReference>
<comment type="caution">
    <text evidence="1">The sequence shown here is derived from an EMBL/GenBank/DDBJ whole genome shotgun (WGS) entry which is preliminary data.</text>
</comment>
<dbReference type="EMBL" id="CAKMRJ010000002">
    <property type="protein sequence ID" value="CAH1416496.1"/>
    <property type="molecule type" value="Genomic_DNA"/>
</dbReference>
<gene>
    <name evidence="1" type="ORF">LVIROSA_LOCUS4258</name>
</gene>
<sequence length="264" mass="28908">MPTDLNNQIRSTKRLSSYSHSLTLVYKHNTNPIFDVSLHTNNSPSSSTTTCDLSRLVQAAVPPLLHRGPPPPTSISKMGEPKTNQSMIVPLPLPPLKPTSPRPTPLWKKRRALLKQLSLSESPQNVAWERRRRLNLIKEKKKKKKDESGSAATDELSEDLKELKGCLELGFGFNDDEGGQRLTNTLPALDIYFAVNRLGSPNGGNVSPGPKLDVIGSLSSKSGTSSFGNEDPWKICSPGEDPQQVKAKLRHWAQAVACSVIQSS</sequence>
<protein>
    <submittedName>
        <fullName evidence="1">Uncharacterized protein</fullName>
    </submittedName>
</protein>
<keyword evidence="2" id="KW-1185">Reference proteome</keyword>
<proteinExistence type="predicted"/>
<dbReference type="Pfam" id="PF07939">
    <property type="entry name" value="DUF1685"/>
    <property type="match status" value="1"/>
</dbReference>
<dbReference type="AlphaFoldDB" id="A0AAU9LNX2"/>
<evidence type="ECO:0000313" key="1">
    <source>
        <dbReference type="EMBL" id="CAH1416496.1"/>
    </source>
</evidence>
<accession>A0AAU9LNX2</accession>
<organism evidence="1 2">
    <name type="scientific">Lactuca virosa</name>
    <dbReference type="NCBI Taxonomy" id="75947"/>
    <lineage>
        <taxon>Eukaryota</taxon>
        <taxon>Viridiplantae</taxon>
        <taxon>Streptophyta</taxon>
        <taxon>Embryophyta</taxon>
        <taxon>Tracheophyta</taxon>
        <taxon>Spermatophyta</taxon>
        <taxon>Magnoliopsida</taxon>
        <taxon>eudicotyledons</taxon>
        <taxon>Gunneridae</taxon>
        <taxon>Pentapetalae</taxon>
        <taxon>asterids</taxon>
        <taxon>campanulids</taxon>
        <taxon>Asterales</taxon>
        <taxon>Asteraceae</taxon>
        <taxon>Cichorioideae</taxon>
        <taxon>Cichorieae</taxon>
        <taxon>Lactucinae</taxon>
        <taxon>Lactuca</taxon>
    </lineage>
</organism>